<evidence type="ECO:0000313" key="2">
    <source>
        <dbReference type="Proteomes" id="UP001189429"/>
    </source>
</evidence>
<accession>A0ABN9X442</accession>
<proteinExistence type="predicted"/>
<protein>
    <submittedName>
        <fullName evidence="1">Uncharacterized protein</fullName>
    </submittedName>
</protein>
<dbReference type="Proteomes" id="UP001189429">
    <property type="component" value="Unassembled WGS sequence"/>
</dbReference>
<reference evidence="1" key="1">
    <citation type="submission" date="2023-10" db="EMBL/GenBank/DDBJ databases">
        <authorList>
            <person name="Chen Y."/>
            <person name="Shah S."/>
            <person name="Dougan E. K."/>
            <person name="Thang M."/>
            <person name="Chan C."/>
        </authorList>
    </citation>
    <scope>NUCLEOTIDE SEQUENCE [LARGE SCALE GENOMIC DNA]</scope>
</reference>
<sequence>GAGVSATVDQVNAKRFGRSREQFFLGSLSIAAVVRGRFAVRVALYALRRRPISTTLLGFTCYIFYGRMGKPWSFVTNSMKTAASKRQIVIEGERDCHAPIKSYVHDKLSGVAAAVYHDKPDKGDDLLTVVPPADKVVC</sequence>
<evidence type="ECO:0000313" key="1">
    <source>
        <dbReference type="EMBL" id="CAK0892670.1"/>
    </source>
</evidence>
<keyword evidence="2" id="KW-1185">Reference proteome</keyword>
<organism evidence="1 2">
    <name type="scientific">Prorocentrum cordatum</name>
    <dbReference type="NCBI Taxonomy" id="2364126"/>
    <lineage>
        <taxon>Eukaryota</taxon>
        <taxon>Sar</taxon>
        <taxon>Alveolata</taxon>
        <taxon>Dinophyceae</taxon>
        <taxon>Prorocentrales</taxon>
        <taxon>Prorocentraceae</taxon>
        <taxon>Prorocentrum</taxon>
    </lineage>
</organism>
<comment type="caution">
    <text evidence="1">The sequence shown here is derived from an EMBL/GenBank/DDBJ whole genome shotgun (WGS) entry which is preliminary data.</text>
</comment>
<gene>
    <name evidence="1" type="ORF">PCOR1329_LOCUS72272</name>
</gene>
<feature type="non-terminal residue" evidence="1">
    <location>
        <position position="1"/>
    </location>
</feature>
<dbReference type="EMBL" id="CAUYUJ010019648">
    <property type="protein sequence ID" value="CAK0892670.1"/>
    <property type="molecule type" value="Genomic_DNA"/>
</dbReference>
<name>A0ABN9X442_9DINO</name>